<evidence type="ECO:0000259" key="5">
    <source>
        <dbReference type="Pfam" id="PF23286"/>
    </source>
</evidence>
<dbReference type="PANTHER" id="PTHR11017">
    <property type="entry name" value="LEUCINE-RICH REPEAT-CONTAINING PROTEIN"/>
    <property type="match status" value="1"/>
</dbReference>
<keyword evidence="3" id="KW-0611">Plant defense</keyword>
<feature type="domain" description="C-JID" evidence="4">
    <location>
        <begin position="370"/>
        <end position="505"/>
    </location>
</feature>
<dbReference type="InterPro" id="IPR032675">
    <property type="entry name" value="LRR_dom_sf"/>
</dbReference>
<comment type="caution">
    <text evidence="6">The sequence shown here is derived from an EMBL/GenBank/DDBJ whole genome shotgun (WGS) entry which is preliminary data.</text>
</comment>
<dbReference type="GO" id="GO:0006952">
    <property type="term" value="P:defense response"/>
    <property type="evidence" value="ECO:0007669"/>
    <property type="project" value="InterPro"/>
</dbReference>
<keyword evidence="2" id="KW-0677">Repeat</keyword>
<feature type="domain" description="Disease resistance protein RPS4B/Roq1-like leucine-rich repeats" evidence="5">
    <location>
        <begin position="122"/>
        <end position="302"/>
    </location>
</feature>
<protein>
    <submittedName>
        <fullName evidence="6">Uncharacterized protein</fullName>
    </submittedName>
</protein>
<dbReference type="Gene3D" id="3.80.10.10">
    <property type="entry name" value="Ribonuclease Inhibitor"/>
    <property type="match status" value="2"/>
</dbReference>
<dbReference type="InterPro" id="IPR045344">
    <property type="entry name" value="C-JID"/>
</dbReference>
<dbReference type="Proteomes" id="UP001187192">
    <property type="component" value="Unassembled WGS sequence"/>
</dbReference>
<organism evidence="6 7">
    <name type="scientific">Ficus carica</name>
    <name type="common">Common fig</name>
    <dbReference type="NCBI Taxonomy" id="3494"/>
    <lineage>
        <taxon>Eukaryota</taxon>
        <taxon>Viridiplantae</taxon>
        <taxon>Streptophyta</taxon>
        <taxon>Embryophyta</taxon>
        <taxon>Tracheophyta</taxon>
        <taxon>Spermatophyta</taxon>
        <taxon>Magnoliopsida</taxon>
        <taxon>eudicotyledons</taxon>
        <taxon>Gunneridae</taxon>
        <taxon>Pentapetalae</taxon>
        <taxon>rosids</taxon>
        <taxon>fabids</taxon>
        <taxon>Rosales</taxon>
        <taxon>Moraceae</taxon>
        <taxon>Ficeae</taxon>
        <taxon>Ficus</taxon>
    </lineage>
</organism>
<gene>
    <name evidence="6" type="ORF">TIFTF001_034511</name>
</gene>
<reference evidence="6" key="1">
    <citation type="submission" date="2023-07" db="EMBL/GenBank/DDBJ databases">
        <title>draft genome sequence of fig (Ficus carica).</title>
        <authorList>
            <person name="Takahashi T."/>
            <person name="Nishimura K."/>
        </authorList>
    </citation>
    <scope>NUCLEOTIDE SEQUENCE</scope>
</reference>
<sequence>MPNLRLLKVIQPSGCTKTLNFSQGLESLPDELRYLSWDSYPLESLPSDFKMRNLVELHLRNSQLEHLCLGVQHFRRLKVLNLRRSRNLTQIPDLTKAPCLEKIELKDCKRVVNLPRITGMLKFLQSLDLSGCSRVDKFPELPRNIKELNMSGTKIRQVPSTIEHLSHLERFVLSKCRKLETLPTSIHKLKSLRYLDLDDCMQFKYLPKNLEPSLSTDLLLLEILDLNNTKISEIPDWIIRLPSLVQLVICETRITTIPASIKYSKLHHLEVRGCKFLLSLPELPVSLTFVDAQGCTSLEKVTISSIALGPQVPYRSSNYERLIIDDSLKLDRDNIMNEFLSRAVRMANGLAKDIRFLRAGYNLQVVISFLGKEIPEWFSHKREGCVTIMKLSPHWNNTNFPGFAACLILGWNDNGDSPRRPWANLKCKMYVKTINGQTCINRASRLCNLREDPSSNYVFLWYFHVEDLDSSAEEISFHFNKDIKVNFNGPMSTPQVKRCGIRMLSPQDAA</sequence>
<dbReference type="PANTHER" id="PTHR11017:SF570">
    <property type="entry name" value="DISEASE RESISTANCE PROTEIN (TIR-NBS CLASS)-RELATED"/>
    <property type="match status" value="1"/>
</dbReference>
<dbReference type="SUPFAM" id="SSF52058">
    <property type="entry name" value="L domain-like"/>
    <property type="match status" value="1"/>
</dbReference>
<dbReference type="InterPro" id="IPR058546">
    <property type="entry name" value="RPS4B/Roq1-like_LRR"/>
</dbReference>
<evidence type="ECO:0000256" key="3">
    <source>
        <dbReference type="ARBA" id="ARBA00022821"/>
    </source>
</evidence>
<dbReference type="EMBL" id="BTGU01000235">
    <property type="protein sequence ID" value="GMN65446.1"/>
    <property type="molecule type" value="Genomic_DNA"/>
</dbReference>
<keyword evidence="1" id="KW-0433">Leucine-rich repeat</keyword>
<evidence type="ECO:0000256" key="2">
    <source>
        <dbReference type="ARBA" id="ARBA00022737"/>
    </source>
</evidence>
<evidence type="ECO:0000256" key="1">
    <source>
        <dbReference type="ARBA" id="ARBA00022614"/>
    </source>
</evidence>
<evidence type="ECO:0000313" key="6">
    <source>
        <dbReference type="EMBL" id="GMN65446.1"/>
    </source>
</evidence>
<evidence type="ECO:0000259" key="4">
    <source>
        <dbReference type="Pfam" id="PF20160"/>
    </source>
</evidence>
<accession>A0AA88E3U7</accession>
<dbReference type="AlphaFoldDB" id="A0AA88E3U7"/>
<name>A0AA88E3U7_FICCA</name>
<dbReference type="InterPro" id="IPR044974">
    <property type="entry name" value="Disease_R_plants"/>
</dbReference>
<proteinExistence type="predicted"/>
<dbReference type="Pfam" id="PF23286">
    <property type="entry name" value="LRR_13"/>
    <property type="match status" value="1"/>
</dbReference>
<dbReference type="Pfam" id="PF20160">
    <property type="entry name" value="C-JID"/>
    <property type="match status" value="1"/>
</dbReference>
<evidence type="ECO:0000313" key="7">
    <source>
        <dbReference type="Proteomes" id="UP001187192"/>
    </source>
</evidence>
<keyword evidence="7" id="KW-1185">Reference proteome</keyword>